<dbReference type="STRING" id="3871.A0A1J7GWU3"/>
<dbReference type="PANTHER" id="PTHR31680:SF12">
    <property type="entry name" value="OS11G0587300 PROTEIN"/>
    <property type="match status" value="1"/>
</dbReference>
<dbReference type="KEGG" id="lang:109355742"/>
<evidence type="ECO:0000259" key="2">
    <source>
        <dbReference type="Pfam" id="PF14309"/>
    </source>
</evidence>
<reference evidence="3 4" key="1">
    <citation type="journal article" date="2017" name="Plant Biotechnol. J.">
        <title>A comprehensive draft genome sequence for lupin (Lupinus angustifolius), an emerging health food: insights into plant-microbe interactions and legume evolution.</title>
        <authorList>
            <person name="Hane J.K."/>
            <person name="Ming Y."/>
            <person name="Kamphuis L.G."/>
            <person name="Nelson M.N."/>
            <person name="Garg G."/>
            <person name="Atkins C.A."/>
            <person name="Bayer P.E."/>
            <person name="Bravo A."/>
            <person name="Bringans S."/>
            <person name="Cannon S."/>
            <person name="Edwards D."/>
            <person name="Foley R."/>
            <person name="Gao L.L."/>
            <person name="Harrison M.J."/>
            <person name="Huang W."/>
            <person name="Hurgobin B."/>
            <person name="Li S."/>
            <person name="Liu C.W."/>
            <person name="McGrath A."/>
            <person name="Morahan G."/>
            <person name="Murray J."/>
            <person name="Weller J."/>
            <person name="Jian J."/>
            <person name="Singh K.B."/>
        </authorList>
    </citation>
    <scope>NUCLEOTIDE SEQUENCE [LARGE SCALE GENOMIC DNA]</scope>
    <source>
        <strain evidence="4">cv. Tanjil</strain>
        <tissue evidence="3">Whole plant</tissue>
    </source>
</reference>
<dbReference type="Gramene" id="OIW05048">
    <property type="protein sequence ID" value="OIW05048"/>
    <property type="gene ID" value="TanjilG_18647"/>
</dbReference>
<dbReference type="PANTHER" id="PTHR31680">
    <property type="entry name" value="LONGIFOLIA PROTEIN"/>
    <property type="match status" value="1"/>
</dbReference>
<evidence type="ECO:0000256" key="1">
    <source>
        <dbReference type="SAM" id="MobiDB-lite"/>
    </source>
</evidence>
<organism evidence="3 4">
    <name type="scientific">Lupinus angustifolius</name>
    <name type="common">Narrow-leaved blue lupine</name>
    <dbReference type="NCBI Taxonomy" id="3871"/>
    <lineage>
        <taxon>Eukaryota</taxon>
        <taxon>Viridiplantae</taxon>
        <taxon>Streptophyta</taxon>
        <taxon>Embryophyta</taxon>
        <taxon>Tracheophyta</taxon>
        <taxon>Spermatophyta</taxon>
        <taxon>Magnoliopsida</taxon>
        <taxon>eudicotyledons</taxon>
        <taxon>Gunneridae</taxon>
        <taxon>Pentapetalae</taxon>
        <taxon>rosids</taxon>
        <taxon>fabids</taxon>
        <taxon>Fabales</taxon>
        <taxon>Fabaceae</taxon>
        <taxon>Papilionoideae</taxon>
        <taxon>50 kb inversion clade</taxon>
        <taxon>genistoids sensu lato</taxon>
        <taxon>core genistoids</taxon>
        <taxon>Genisteae</taxon>
        <taxon>Lupinus</taxon>
    </lineage>
</organism>
<feature type="domain" description="DUF4378" evidence="2">
    <location>
        <begin position="449"/>
        <end position="583"/>
    </location>
</feature>
<dbReference type="GO" id="GO:0051513">
    <property type="term" value="P:regulation of monopolar cell growth"/>
    <property type="evidence" value="ECO:0007669"/>
    <property type="project" value="InterPro"/>
</dbReference>
<feature type="compositionally biased region" description="Low complexity" evidence="1">
    <location>
        <begin position="258"/>
        <end position="274"/>
    </location>
</feature>
<dbReference type="InterPro" id="IPR025486">
    <property type="entry name" value="DUF4378"/>
</dbReference>
<proteinExistence type="predicted"/>
<protein>
    <recommendedName>
        <fullName evidence="2">DUF4378 domain-containing protein</fullName>
    </recommendedName>
</protein>
<keyword evidence="4" id="KW-1185">Reference proteome</keyword>
<feature type="region of interest" description="Disordered" evidence="1">
    <location>
        <begin position="107"/>
        <end position="132"/>
    </location>
</feature>
<dbReference type="OMA" id="HGEIALY"/>
<feature type="compositionally biased region" description="Basic and acidic residues" evidence="1">
    <location>
        <begin position="116"/>
        <end position="131"/>
    </location>
</feature>
<dbReference type="AlphaFoldDB" id="A0A1J7GWU3"/>
<sequence>MKRGEEQHNLDKQIGCMATFLHIFDRHHILAGKRLPSPITHSSSQQPHNYIITSPPTPNTPLPLPLQFSSRLSLDTSRAMTTNCSDSLEIASEKQRPSISVVARLMGLDEPTPDSEAERSSASETGADRDYQSLPLPHHHYRFFDTSNNFRLKIKPNIASDPKQKPEAKFGGKKKSCFYDSGDFFPEKTKKTSVTVGSEIERRLKKKGIDEPYKDDLHALKQILEALQLKGLLHSNNYKSTLPIDQSPIVVMKPNKIQPNVSNSPQPSSFGSSPRRIRAEPEAIRAQLQDNGRNLRQPGNCVRRSPNRMRNVPVGSVNSMKVNMRRNVPEQQVTSRSKRSVAEEDESSTVSDTSLTTINSERYKMEEYREGRNVLERCDKLLNSIAEITTELEQPSPVSVFDSSFYKDDSPSPIIKRCIHYKELTGNSEDEMWSAALCYNGAQYEDSDDFHYVSEIMRACNYFPNDTNVFMLLEKQQFLKGNDTSKTSILRRRLIFDTIQEILNKNKRLPPWKAVSLVGNKLWLEFKRMRDREDEKCSEELVDVIGWILRKDMGEEVMNECPMEMGDVVLDIERLVFKDLIGEIIRDLASFKVSMFPRKFMF</sequence>
<feature type="region of interest" description="Disordered" evidence="1">
    <location>
        <begin position="256"/>
        <end position="276"/>
    </location>
</feature>
<dbReference type="EMBL" id="CM007369">
    <property type="protein sequence ID" value="OIW05048.1"/>
    <property type="molecule type" value="Genomic_DNA"/>
</dbReference>
<gene>
    <name evidence="3" type="ORF">TanjilG_18647</name>
</gene>
<dbReference type="InterPro" id="IPR033334">
    <property type="entry name" value="LNG1/2"/>
</dbReference>
<evidence type="ECO:0000313" key="3">
    <source>
        <dbReference type="EMBL" id="OIW05048.1"/>
    </source>
</evidence>
<dbReference type="Pfam" id="PF14309">
    <property type="entry name" value="DUF4378"/>
    <property type="match status" value="1"/>
</dbReference>
<accession>A0A1J7GWU3</accession>
<dbReference type="OrthoDB" id="1929599at2759"/>
<evidence type="ECO:0000313" key="4">
    <source>
        <dbReference type="Proteomes" id="UP000188354"/>
    </source>
</evidence>
<name>A0A1J7GWU3_LUPAN</name>
<dbReference type="Proteomes" id="UP000188354">
    <property type="component" value="Chromosome LG09"/>
</dbReference>
<feature type="region of interest" description="Disordered" evidence="1">
    <location>
        <begin position="288"/>
        <end position="358"/>
    </location>
</feature>